<dbReference type="InterPro" id="IPR000253">
    <property type="entry name" value="FHA_dom"/>
</dbReference>
<dbReference type="InterPro" id="IPR001054">
    <property type="entry name" value="A/G_cyclase"/>
</dbReference>
<organism evidence="3 4">
    <name type="scientific">Dokdonella soli</name>
    <dbReference type="NCBI Taxonomy" id="529810"/>
    <lineage>
        <taxon>Bacteria</taxon>
        <taxon>Pseudomonadati</taxon>
        <taxon>Pseudomonadota</taxon>
        <taxon>Gammaproteobacteria</taxon>
        <taxon>Lysobacterales</taxon>
        <taxon>Rhodanobacteraceae</taxon>
        <taxon>Dokdonella</taxon>
    </lineage>
</organism>
<proteinExistence type="predicted"/>
<dbReference type="CDD" id="cd07302">
    <property type="entry name" value="CHD"/>
    <property type="match status" value="1"/>
</dbReference>
<dbReference type="EMBL" id="BAAAEU010000005">
    <property type="protein sequence ID" value="GAA0710191.1"/>
    <property type="molecule type" value="Genomic_DNA"/>
</dbReference>
<dbReference type="Pfam" id="PF00211">
    <property type="entry name" value="Guanylate_cyc"/>
    <property type="match status" value="1"/>
</dbReference>
<comment type="caution">
    <text evidence="3">The sequence shown here is derived from an EMBL/GenBank/DDBJ whole genome shotgun (WGS) entry which is preliminary data.</text>
</comment>
<dbReference type="SMART" id="SM00044">
    <property type="entry name" value="CYCc"/>
    <property type="match status" value="1"/>
</dbReference>
<dbReference type="InterPro" id="IPR029787">
    <property type="entry name" value="Nucleotide_cyclase"/>
</dbReference>
<gene>
    <name evidence="3" type="ORF">GCM10009105_11220</name>
</gene>
<dbReference type="PANTHER" id="PTHR43081:SF1">
    <property type="entry name" value="ADENYLATE CYCLASE, TERMINAL-DIFFERENTIATION SPECIFIC"/>
    <property type="match status" value="1"/>
</dbReference>
<evidence type="ECO:0000313" key="3">
    <source>
        <dbReference type="EMBL" id="GAA0710191.1"/>
    </source>
</evidence>
<dbReference type="PROSITE" id="PS50006">
    <property type="entry name" value="FHA_DOMAIN"/>
    <property type="match status" value="1"/>
</dbReference>
<dbReference type="RefSeq" id="WP_343788039.1">
    <property type="nucleotide sequence ID" value="NZ_BAAAEU010000005.1"/>
</dbReference>
<sequence>MTERRALTILFADVSGSTRLFETHGDEVARRLVGSVLTALAEVTARHGGRVVKTIGDEIMCTFPGPLYGLLAATDMQRRIKNDSTFAADNLAIRIGLHHGDALVEEHDVFGDAVNTAARMADKNLARRDQIVATASTVQGITHTTGLRVRSLGQIRVLGKQAPIEVVDVLWQEDLAHVTTVQRVMQAVAASDRSRLLVRFKSQVFELDEGTSFSIGRDPTSSLVVETEWVSRNHALIEWKRGYFMLADRSTNGTWLKIGDDEELLLHRDETHLRRSGTISFGQAHPLDSSDLTYFQCGDA</sequence>
<protein>
    <recommendedName>
        <fullName evidence="5">Adenylate/guanylate cyclase domain-containing protein</fullName>
    </recommendedName>
</protein>
<dbReference type="Proteomes" id="UP001501523">
    <property type="component" value="Unassembled WGS sequence"/>
</dbReference>
<dbReference type="Gene3D" id="3.30.70.1230">
    <property type="entry name" value="Nucleotide cyclase"/>
    <property type="match status" value="1"/>
</dbReference>
<reference evidence="3 4" key="1">
    <citation type="journal article" date="2019" name="Int. J. Syst. Evol. Microbiol.">
        <title>The Global Catalogue of Microorganisms (GCM) 10K type strain sequencing project: providing services to taxonomists for standard genome sequencing and annotation.</title>
        <authorList>
            <consortium name="The Broad Institute Genomics Platform"/>
            <consortium name="The Broad Institute Genome Sequencing Center for Infectious Disease"/>
            <person name="Wu L."/>
            <person name="Ma J."/>
        </authorList>
    </citation>
    <scope>NUCLEOTIDE SEQUENCE [LARGE SCALE GENOMIC DNA]</scope>
    <source>
        <strain evidence="3 4">JCM 15421</strain>
    </source>
</reference>
<dbReference type="Gene3D" id="2.60.200.20">
    <property type="match status" value="1"/>
</dbReference>
<feature type="domain" description="FHA" evidence="1">
    <location>
        <begin position="213"/>
        <end position="256"/>
    </location>
</feature>
<dbReference type="SUPFAM" id="SSF55073">
    <property type="entry name" value="Nucleotide cyclase"/>
    <property type="match status" value="1"/>
</dbReference>
<evidence type="ECO:0000259" key="2">
    <source>
        <dbReference type="PROSITE" id="PS50125"/>
    </source>
</evidence>
<dbReference type="SUPFAM" id="SSF49879">
    <property type="entry name" value="SMAD/FHA domain"/>
    <property type="match status" value="1"/>
</dbReference>
<dbReference type="PROSITE" id="PS50125">
    <property type="entry name" value="GUANYLATE_CYCLASE_2"/>
    <property type="match status" value="1"/>
</dbReference>
<accession>A0ABN1IEG4</accession>
<keyword evidence="4" id="KW-1185">Reference proteome</keyword>
<dbReference type="Pfam" id="PF00498">
    <property type="entry name" value="FHA"/>
    <property type="match status" value="1"/>
</dbReference>
<dbReference type="CDD" id="cd00060">
    <property type="entry name" value="FHA"/>
    <property type="match status" value="1"/>
</dbReference>
<dbReference type="SMART" id="SM00240">
    <property type="entry name" value="FHA"/>
    <property type="match status" value="1"/>
</dbReference>
<evidence type="ECO:0008006" key="5">
    <source>
        <dbReference type="Google" id="ProtNLM"/>
    </source>
</evidence>
<evidence type="ECO:0000259" key="1">
    <source>
        <dbReference type="PROSITE" id="PS50006"/>
    </source>
</evidence>
<dbReference type="InterPro" id="IPR050697">
    <property type="entry name" value="Adenylyl/Guanylyl_Cyclase_3/4"/>
</dbReference>
<name>A0ABN1IEG4_9GAMM</name>
<dbReference type="PANTHER" id="PTHR43081">
    <property type="entry name" value="ADENYLATE CYCLASE, TERMINAL-DIFFERENTIATION SPECIFIC-RELATED"/>
    <property type="match status" value="1"/>
</dbReference>
<evidence type="ECO:0000313" key="4">
    <source>
        <dbReference type="Proteomes" id="UP001501523"/>
    </source>
</evidence>
<dbReference type="InterPro" id="IPR008984">
    <property type="entry name" value="SMAD_FHA_dom_sf"/>
</dbReference>
<feature type="domain" description="Guanylate cyclase" evidence="2">
    <location>
        <begin position="8"/>
        <end position="121"/>
    </location>
</feature>